<organism evidence="1 2">
    <name type="scientific">Paralvinella palmiformis</name>
    <dbReference type="NCBI Taxonomy" id="53620"/>
    <lineage>
        <taxon>Eukaryota</taxon>
        <taxon>Metazoa</taxon>
        <taxon>Spiralia</taxon>
        <taxon>Lophotrochozoa</taxon>
        <taxon>Annelida</taxon>
        <taxon>Polychaeta</taxon>
        <taxon>Sedentaria</taxon>
        <taxon>Canalipalpata</taxon>
        <taxon>Terebellida</taxon>
        <taxon>Terebelliformia</taxon>
        <taxon>Alvinellidae</taxon>
        <taxon>Paralvinella</taxon>
    </lineage>
</organism>
<dbReference type="Pfam" id="PF07801">
    <property type="entry name" value="DUF1647"/>
    <property type="match status" value="1"/>
</dbReference>
<accession>A0AAD9JQ59</accession>
<dbReference type="Proteomes" id="UP001208570">
    <property type="component" value="Unassembled WGS sequence"/>
</dbReference>
<keyword evidence="2" id="KW-1185">Reference proteome</keyword>
<proteinExistence type="predicted"/>
<dbReference type="AlphaFoldDB" id="A0AAD9JQ59"/>
<evidence type="ECO:0000313" key="1">
    <source>
        <dbReference type="EMBL" id="KAK2156902.1"/>
    </source>
</evidence>
<sequence>MSEGVLDINDAGRVEEDERFNISFRYKPPPNADIDTLGKRLKMPEEVAKETADLTNFFIELDAESVEKFVFATAASENHFNESKDGVASAQFHFPGKSIFYYDIGLTADQIEEVKKWKFVEYRLFDFSKYPEHFNLNLRMCSWKPYIIRDVLKETGGVLWMDASIRVRSSNFTSVFAQILDNDGFLFFKTTGHSNYAATHSDTYEFLPTRQNKQKRVFMHCAGVLLIYNTREIFDNVLWWWLLCSYDVRCSMPMPKNMCKFAKSRRMETYARCHKYDQSTINILLSNYHGYNLSRCSVIDYDVVTIERWPTTYYDIQTF</sequence>
<protein>
    <submittedName>
        <fullName evidence="1">Uncharacterized protein</fullName>
    </submittedName>
</protein>
<dbReference type="InterPro" id="IPR012444">
    <property type="entry name" value="DUF1647"/>
</dbReference>
<evidence type="ECO:0000313" key="2">
    <source>
        <dbReference type="Proteomes" id="UP001208570"/>
    </source>
</evidence>
<gene>
    <name evidence="1" type="ORF">LSH36_202g03025</name>
</gene>
<reference evidence="1" key="1">
    <citation type="journal article" date="2023" name="Mol. Biol. Evol.">
        <title>Third-Generation Sequencing Reveals the Adaptive Role of the Epigenome in Three Deep-Sea Polychaetes.</title>
        <authorList>
            <person name="Perez M."/>
            <person name="Aroh O."/>
            <person name="Sun Y."/>
            <person name="Lan Y."/>
            <person name="Juniper S.K."/>
            <person name="Young C.R."/>
            <person name="Angers B."/>
            <person name="Qian P.Y."/>
        </authorList>
    </citation>
    <scope>NUCLEOTIDE SEQUENCE</scope>
    <source>
        <strain evidence="1">P08H-3</strain>
    </source>
</reference>
<dbReference type="EMBL" id="JAODUP010000202">
    <property type="protein sequence ID" value="KAK2156902.1"/>
    <property type="molecule type" value="Genomic_DNA"/>
</dbReference>
<name>A0AAD9JQ59_9ANNE</name>
<dbReference type="PANTHER" id="PTHR31389">
    <property type="entry name" value="LD39211P"/>
    <property type="match status" value="1"/>
</dbReference>
<dbReference type="PANTHER" id="PTHR31389:SF4">
    <property type="entry name" value="LD39211P"/>
    <property type="match status" value="1"/>
</dbReference>
<comment type="caution">
    <text evidence="1">The sequence shown here is derived from an EMBL/GenBank/DDBJ whole genome shotgun (WGS) entry which is preliminary data.</text>
</comment>